<feature type="transmembrane region" description="Helical" evidence="2">
    <location>
        <begin position="359"/>
        <end position="381"/>
    </location>
</feature>
<evidence type="ECO:0000313" key="4">
    <source>
        <dbReference type="Proteomes" id="UP001230188"/>
    </source>
</evidence>
<feature type="transmembrane region" description="Helical" evidence="2">
    <location>
        <begin position="272"/>
        <end position="292"/>
    </location>
</feature>
<keyword evidence="4" id="KW-1185">Reference proteome</keyword>
<comment type="caution">
    <text evidence="3">The sequence shown here is derived from an EMBL/GenBank/DDBJ whole genome shotgun (WGS) entry which is preliminary data.</text>
</comment>
<feature type="transmembrane region" description="Helical" evidence="2">
    <location>
        <begin position="106"/>
        <end position="126"/>
    </location>
</feature>
<keyword evidence="2" id="KW-1133">Transmembrane helix</keyword>
<accession>A0AAD7U563</accession>
<evidence type="ECO:0000313" key="3">
    <source>
        <dbReference type="EMBL" id="KAJ8598135.1"/>
    </source>
</evidence>
<feature type="transmembrane region" description="Helical" evidence="2">
    <location>
        <begin position="298"/>
        <end position="317"/>
    </location>
</feature>
<dbReference type="Proteomes" id="UP001230188">
    <property type="component" value="Unassembled WGS sequence"/>
</dbReference>
<proteinExistence type="predicted"/>
<organism evidence="3 4">
    <name type="scientific">Chrysophaeum taylorii</name>
    <dbReference type="NCBI Taxonomy" id="2483200"/>
    <lineage>
        <taxon>Eukaryota</taxon>
        <taxon>Sar</taxon>
        <taxon>Stramenopiles</taxon>
        <taxon>Ochrophyta</taxon>
        <taxon>Pelagophyceae</taxon>
        <taxon>Pelagomonadales</taxon>
        <taxon>Pelagomonadaceae</taxon>
        <taxon>Chrysophaeum</taxon>
    </lineage>
</organism>
<gene>
    <name evidence="3" type="ORF">CTAYLR_007423</name>
</gene>
<evidence type="ECO:0000256" key="2">
    <source>
        <dbReference type="SAM" id="Phobius"/>
    </source>
</evidence>
<evidence type="ECO:0008006" key="5">
    <source>
        <dbReference type="Google" id="ProtNLM"/>
    </source>
</evidence>
<feature type="region of interest" description="Disordered" evidence="1">
    <location>
        <begin position="643"/>
        <end position="680"/>
    </location>
</feature>
<name>A0AAD7U563_9STRA</name>
<dbReference type="EMBL" id="JAQMWT010000686">
    <property type="protein sequence ID" value="KAJ8598135.1"/>
    <property type="molecule type" value="Genomic_DNA"/>
</dbReference>
<keyword evidence="2" id="KW-0472">Membrane</keyword>
<protein>
    <recommendedName>
        <fullName evidence="5">XK-related protein</fullName>
    </recommendedName>
</protein>
<feature type="transmembrane region" description="Helical" evidence="2">
    <location>
        <begin position="387"/>
        <end position="409"/>
    </location>
</feature>
<dbReference type="AlphaFoldDB" id="A0AAD7U563"/>
<feature type="transmembrane region" description="Helical" evidence="2">
    <location>
        <begin position="205"/>
        <end position="226"/>
    </location>
</feature>
<evidence type="ECO:0000256" key="1">
    <source>
        <dbReference type="SAM" id="MobiDB-lite"/>
    </source>
</evidence>
<keyword evidence="2" id="KW-0812">Transmembrane</keyword>
<sequence length="709" mass="77249">MPPRGSLESFVDEVFAAGKREIDAYEDAVEEDSTAESVDVEVAEDEQEVTARTTGFAALDPKLAKKLCENRVFMTAALCASALPATLDVATDLWVAAEFYRAGEFAFFWASVGILSVGALASWVVGGVADRNSPYLRLALSVAHLRLSYTFVVALHEIWDATGTFRSSNIAMFIALFKLVEVVCEAMPQLCLQTYYCYRASPSPVIVASIAASLATISSGLVGMYLPWERLPVKACALGFILSLLVSRCCAWIAALVHFGVARGLLVPAAAVVVRAFVLFQFGVFGAVSAVAGRLEDALAALSCVAPFLAILALVPLGTRFNDCANPADHLPYEHGLKTLFSFAGATRGTFRNRFHSPLAVLLAMLHAAENLVVFLLVALGGPTLQLVAIGLAALALSPVFYLTAFRLVELRENRWKACLGLDASTARNMWRALPCAAPPTAPSSPHVDVDAVAHRKHAIMLALFNRKNTWWSNVFAKTSSGPSLHLVYVPRLLRRCCEAASCKHKTYDALVARLDSEIWGASDYAAELSLRACSSRARDAVGGSRRCTLVLNQLTLDDMPAVKAFLHYAIDNDDVRGFMREALDELCLEIERAGLRARPASSSSSARNQSTAHHIRRSFLWSQQDQVPPRAVSHAALAALENRRPRLAKRSKSVPRNQLYPRSRKTTTRHQERPKSAPPHFVPALAMFEQDDGMCLTNLPIEASPIRL</sequence>
<feature type="transmembrane region" description="Helical" evidence="2">
    <location>
        <begin position="238"/>
        <end position="260"/>
    </location>
</feature>
<reference evidence="3" key="1">
    <citation type="submission" date="2023-01" db="EMBL/GenBank/DDBJ databases">
        <title>Metagenome sequencing of chrysophaentin producing Chrysophaeum taylorii.</title>
        <authorList>
            <person name="Davison J."/>
            <person name="Bewley C."/>
        </authorList>
    </citation>
    <scope>NUCLEOTIDE SEQUENCE</scope>
    <source>
        <strain evidence="3">NIES-1699</strain>
    </source>
</reference>